<feature type="region of interest" description="Disordered" evidence="6">
    <location>
        <begin position="507"/>
        <end position="533"/>
    </location>
</feature>
<feature type="compositionally biased region" description="Pro residues" evidence="6">
    <location>
        <begin position="518"/>
        <end position="527"/>
    </location>
</feature>
<feature type="compositionally biased region" description="Polar residues" evidence="6">
    <location>
        <begin position="1266"/>
        <end position="1275"/>
    </location>
</feature>
<evidence type="ECO:0000313" key="9">
    <source>
        <dbReference type="Proteomes" id="UP001141552"/>
    </source>
</evidence>
<dbReference type="InterPro" id="IPR036427">
    <property type="entry name" value="Bromodomain-like_sf"/>
</dbReference>
<dbReference type="EMBL" id="JAKUCV010004852">
    <property type="protein sequence ID" value="KAJ4833832.1"/>
    <property type="molecule type" value="Genomic_DNA"/>
</dbReference>
<protein>
    <recommendedName>
        <fullName evidence="7">Bromo domain-containing protein</fullName>
    </recommendedName>
</protein>
<dbReference type="Pfam" id="PF00400">
    <property type="entry name" value="WD40"/>
    <property type="match status" value="5"/>
</dbReference>
<dbReference type="SUPFAM" id="SSF50978">
    <property type="entry name" value="WD40 repeat-like"/>
    <property type="match status" value="1"/>
</dbReference>
<evidence type="ECO:0000256" key="2">
    <source>
        <dbReference type="ARBA" id="ARBA00022737"/>
    </source>
</evidence>
<dbReference type="OrthoDB" id="538223at2759"/>
<dbReference type="FunFam" id="2.130.10.10:FF:000440">
    <property type="entry name" value="Bromodomain and WD repeat-containing protein"/>
    <property type="match status" value="1"/>
</dbReference>
<evidence type="ECO:0000313" key="8">
    <source>
        <dbReference type="EMBL" id="KAJ4833832.1"/>
    </source>
</evidence>
<dbReference type="InterPro" id="IPR057452">
    <property type="entry name" value="BRWD/PHIP_N"/>
</dbReference>
<feature type="region of interest" description="Disordered" evidence="6">
    <location>
        <begin position="1359"/>
        <end position="1382"/>
    </location>
</feature>
<dbReference type="FunFam" id="2.130.10.10:FF:000627">
    <property type="entry name" value="Bromodomain and WD repeat domain-containing protein"/>
    <property type="match status" value="1"/>
</dbReference>
<feature type="repeat" description="WD" evidence="5">
    <location>
        <begin position="239"/>
        <end position="280"/>
    </location>
</feature>
<dbReference type="GO" id="GO:0008360">
    <property type="term" value="P:regulation of cell shape"/>
    <property type="evidence" value="ECO:0007669"/>
    <property type="project" value="TreeGrafter"/>
</dbReference>
<dbReference type="CDD" id="cd05529">
    <property type="entry name" value="Bromo_WDR9_I_like"/>
    <property type="match status" value="1"/>
</dbReference>
<dbReference type="PROSITE" id="PS50082">
    <property type="entry name" value="WD_REPEATS_2"/>
    <property type="match status" value="5"/>
</dbReference>
<dbReference type="FunFam" id="2.130.10.10:FF:000403">
    <property type="entry name" value="PH-interacting protein isoform X1"/>
    <property type="match status" value="1"/>
</dbReference>
<feature type="repeat" description="WD" evidence="5">
    <location>
        <begin position="578"/>
        <end position="620"/>
    </location>
</feature>
<feature type="repeat" description="WD" evidence="5">
    <location>
        <begin position="395"/>
        <end position="420"/>
    </location>
</feature>
<feature type="compositionally biased region" description="Basic residues" evidence="6">
    <location>
        <begin position="865"/>
        <end position="892"/>
    </location>
</feature>
<feature type="region of interest" description="Disordered" evidence="6">
    <location>
        <begin position="1249"/>
        <end position="1291"/>
    </location>
</feature>
<dbReference type="PANTHER" id="PTHR16266:SF17">
    <property type="entry name" value="BRWD3"/>
    <property type="match status" value="1"/>
</dbReference>
<comment type="caution">
    <text evidence="8">The sequence shown here is derived from an EMBL/GenBank/DDBJ whole genome shotgun (WGS) entry which is preliminary data.</text>
</comment>
<evidence type="ECO:0000256" key="6">
    <source>
        <dbReference type="SAM" id="MobiDB-lite"/>
    </source>
</evidence>
<evidence type="ECO:0000256" key="5">
    <source>
        <dbReference type="PROSITE-ProRule" id="PRU00221"/>
    </source>
</evidence>
<name>A0A9Q0FLR5_9ROSI</name>
<dbReference type="InterPro" id="IPR019775">
    <property type="entry name" value="WD40_repeat_CS"/>
</dbReference>
<keyword evidence="3 4" id="KW-0103">Bromodomain</keyword>
<dbReference type="Gene3D" id="2.130.10.10">
    <property type="entry name" value="YVTN repeat-like/Quinoprotein amine dehydrogenase"/>
    <property type="match status" value="3"/>
</dbReference>
<evidence type="ECO:0000256" key="3">
    <source>
        <dbReference type="ARBA" id="ARBA00023117"/>
    </source>
</evidence>
<dbReference type="SUPFAM" id="SSF47370">
    <property type="entry name" value="Bromodomain"/>
    <property type="match status" value="1"/>
</dbReference>
<feature type="region of interest" description="Disordered" evidence="6">
    <location>
        <begin position="1140"/>
        <end position="1216"/>
    </location>
</feature>
<dbReference type="Pfam" id="PF25313">
    <property type="entry name" value="BRWD_AD"/>
    <property type="match status" value="1"/>
</dbReference>
<gene>
    <name evidence="8" type="ORF">Tsubulata_022436</name>
</gene>
<feature type="repeat" description="WD" evidence="5">
    <location>
        <begin position="281"/>
        <end position="322"/>
    </location>
</feature>
<feature type="compositionally biased region" description="Basic and acidic residues" evidence="6">
    <location>
        <begin position="1200"/>
        <end position="1213"/>
    </location>
</feature>
<keyword evidence="2" id="KW-0677">Repeat</keyword>
<reference evidence="8" key="2">
    <citation type="journal article" date="2023" name="Plants (Basel)">
        <title>Annotation of the Turnera subulata (Passifloraceae) Draft Genome Reveals the S-Locus Evolved after the Divergence of Turneroideae from Passifloroideae in a Stepwise Manner.</title>
        <authorList>
            <person name="Henning P.M."/>
            <person name="Roalson E.H."/>
            <person name="Mir W."/>
            <person name="McCubbin A.G."/>
            <person name="Shore J.S."/>
        </authorList>
    </citation>
    <scope>NUCLEOTIDE SEQUENCE</scope>
    <source>
        <strain evidence="8">F60SS</strain>
    </source>
</reference>
<dbReference type="InterPro" id="IPR001680">
    <property type="entry name" value="WD40_rpt"/>
</dbReference>
<dbReference type="InterPro" id="IPR036322">
    <property type="entry name" value="WD40_repeat_dom_sf"/>
</dbReference>
<dbReference type="PROSITE" id="PS50294">
    <property type="entry name" value="WD_REPEATS_REGION"/>
    <property type="match status" value="3"/>
</dbReference>
<feature type="compositionally biased region" description="Basic and acidic residues" evidence="6">
    <location>
        <begin position="1252"/>
        <end position="1265"/>
    </location>
</feature>
<feature type="domain" description="Bromo" evidence="7">
    <location>
        <begin position="1620"/>
        <end position="1670"/>
    </location>
</feature>
<dbReference type="PROSITE" id="PS00678">
    <property type="entry name" value="WD_REPEATS_1"/>
    <property type="match status" value="2"/>
</dbReference>
<organism evidence="8 9">
    <name type="scientific">Turnera subulata</name>
    <dbReference type="NCBI Taxonomy" id="218843"/>
    <lineage>
        <taxon>Eukaryota</taxon>
        <taxon>Viridiplantae</taxon>
        <taxon>Streptophyta</taxon>
        <taxon>Embryophyta</taxon>
        <taxon>Tracheophyta</taxon>
        <taxon>Spermatophyta</taxon>
        <taxon>Magnoliopsida</taxon>
        <taxon>eudicotyledons</taxon>
        <taxon>Gunneridae</taxon>
        <taxon>Pentapetalae</taxon>
        <taxon>rosids</taxon>
        <taxon>fabids</taxon>
        <taxon>Malpighiales</taxon>
        <taxon>Passifloraceae</taxon>
        <taxon>Turnera</taxon>
    </lineage>
</organism>
<accession>A0A9Q0FLR5</accession>
<dbReference type="SMART" id="SM00320">
    <property type="entry name" value="WD40"/>
    <property type="match status" value="7"/>
</dbReference>
<feature type="compositionally biased region" description="Basic and acidic residues" evidence="6">
    <location>
        <begin position="936"/>
        <end position="955"/>
    </location>
</feature>
<keyword evidence="1 5" id="KW-0853">WD repeat</keyword>
<dbReference type="InterPro" id="IPR001487">
    <property type="entry name" value="Bromodomain"/>
</dbReference>
<dbReference type="GO" id="GO:0005634">
    <property type="term" value="C:nucleus"/>
    <property type="evidence" value="ECO:0007669"/>
    <property type="project" value="TreeGrafter"/>
</dbReference>
<dbReference type="GO" id="GO:0006357">
    <property type="term" value="P:regulation of transcription by RNA polymerase II"/>
    <property type="evidence" value="ECO:0007669"/>
    <property type="project" value="TreeGrafter"/>
</dbReference>
<keyword evidence="9" id="KW-1185">Reference proteome</keyword>
<feature type="region of interest" description="Disordered" evidence="6">
    <location>
        <begin position="370"/>
        <end position="389"/>
    </location>
</feature>
<dbReference type="InterPro" id="IPR052060">
    <property type="entry name" value="Bromo_WD_repeat"/>
</dbReference>
<dbReference type="Gene3D" id="1.20.920.10">
    <property type="entry name" value="Bromodomain-like"/>
    <property type="match status" value="1"/>
</dbReference>
<evidence type="ECO:0000256" key="1">
    <source>
        <dbReference type="ARBA" id="ARBA00022574"/>
    </source>
</evidence>
<dbReference type="Pfam" id="PF25437">
    <property type="entry name" value="BRWD1_N"/>
    <property type="match status" value="1"/>
</dbReference>
<evidence type="ECO:0000256" key="4">
    <source>
        <dbReference type="PROSITE-ProRule" id="PRU00035"/>
    </source>
</evidence>
<dbReference type="InterPro" id="IPR015943">
    <property type="entry name" value="WD40/YVTN_repeat-like_dom_sf"/>
</dbReference>
<feature type="region of interest" description="Disordered" evidence="6">
    <location>
        <begin position="774"/>
        <end position="960"/>
    </location>
</feature>
<dbReference type="CDD" id="cd00200">
    <property type="entry name" value="WD40"/>
    <property type="match status" value="1"/>
</dbReference>
<feature type="repeat" description="WD" evidence="5">
    <location>
        <begin position="323"/>
        <end position="367"/>
    </location>
</feature>
<dbReference type="Pfam" id="PF00439">
    <property type="entry name" value="Bromodomain"/>
    <property type="match status" value="1"/>
</dbReference>
<evidence type="ECO:0000259" key="7">
    <source>
        <dbReference type="PROSITE" id="PS50014"/>
    </source>
</evidence>
<reference evidence="8" key="1">
    <citation type="submission" date="2022-02" db="EMBL/GenBank/DDBJ databases">
        <authorList>
            <person name="Henning P.M."/>
            <person name="McCubbin A.G."/>
            <person name="Shore J.S."/>
        </authorList>
    </citation>
    <scope>NUCLEOTIDE SEQUENCE</scope>
    <source>
        <strain evidence="8">F60SS</strain>
        <tissue evidence="8">Leaves</tissue>
    </source>
</reference>
<dbReference type="GO" id="GO:0007010">
    <property type="term" value="P:cytoskeleton organization"/>
    <property type="evidence" value="ECO:0007669"/>
    <property type="project" value="TreeGrafter"/>
</dbReference>
<sequence>MALRKCIPLSDAPSVGMKLMGVSKKVQENAHLAAPETSDMMQPDLDVDLREVYFLIMHFLSAGPCHRTYGQLWNELLEHQLLPRRYHAWYSRGGAPNSYGNDDGLSFPLNYDNLVERYPHIEKNHLVKLLKQLLLRTASPSPGTIGGHVPNAAHVPTLLGTGSFSLLSSDMDASKVEQSLPPAHMRWPHMRADQVRGLSLREIGGGFARHHRAPSVRAACYAIEKPSSMVQKMQNIKRLRGHRNAVYCAIFDRSGRYVITGSDDRLVKIWSMETAFCLASCRGHEGDITDLAVSSNNALVASSSNDCIIRVWRLPDGYPISVLRGHTGAVTAIAFSPRPSSVYQLLSSSDDGTCRIWDARSSNVRPRIYVPRPLDSTAGKNGGPSSSDGPQSHQIFCCAFNANGTIFVTGSSDHLARVWNACKFITDDMDQPNHEIDVLAGHENDVNYVQFSGCSAASRFSLNDNSKEENIPKFRNSWISHDYIVTCSRDGSAIIWIPRSRRSHGKPGRWTRSYHLKVPPPPMPPQPTRGGPRQRILPTPRGVNMIVWSLDNRFVLAAIMDCRICVWNAADGNLVHSLTGHTQSTYVLDVHPFNPRIAMSAGYDGQTIVWDIWEGTPIRIYEISRFKLVDGKFSPDGTSIILSDDVGQLYILSTGQGESQTDAKYDQFFLGDYRPLVQDTYGNVLDQESQLVPYRRNMQDLLCDSGMNPYPEPYQSMYQKRRLGALGMEWKPSSIKFAVGPDFSLDPDFQMLPLADLDVLLEPLPEFIDTMEWEPETNVQSDDNDSEYNVPEEYSSGGEQGSLSSSSSANVESSADDSDVEGKDGFRRSKRKKQKAEIEIMTSSGRRVKKRNLDECDGNALKSGQIRKSRIGRKASKKKSSTSKGLRPRRAAARNALTLFSKITGTASDGEDEVGSEDELSESESTMHDSNVQSDESDRSFQNERNRHSKGKDICQEEPEVAGRSYEIAESHLNSGGRRRLVLKLPVRDSSRIGLPENVMHKSGVNLVGSSSNAHHEGTEIDGIHMNPLDGYSSGDAKCSHAEVRGLSCLSDGYKNGDIRWGGVKARTSKRQRLGEASSLAAFTRSSACMRDHEGQNDLHGCLSLEDQATTCSGLKIQSYVEMKDDVALVKDRNIGPDTSEVLNDVVNGSVNHGNDDEPESKESSRAISTKIRIRPIGLPKDSLKDQVNGGCDNEGPETSGHERTDKMHKTDGPEESDALAGAISLLPLDNSMRSHSQPKKMFAVVYRRSKSSRDKVNIEGDSSRESIPNASDQNDNLHSRSDLHESKSDGACQIRSTGLMEPLSNSYIARNNLNPGNGNEAEDNSIIVHDRTNRHRVQADEWGSSSIVGVGARSTRNRRTSYQYRDTSPVDRRKSQQSAKRGTWLMLSKKDGSRYIPQIGDEVVYLRQGHQEYIEYTSVKEPVPWKSLKGNIRAVEFCKVERLEYAPLPGSGDPCCKMILKFVDPASSVFQKSFKLTLPEVTGFPDFLVEQTRFDAAIQRKWTCRDKCKVWWRNEGQEGGNWWQGRVLSVKPKSSEFPDSPWERYAVQYKSEPTETHLHSPWELFDAETEWWDQDGPCIDDEITAKLLSAFSELERSRNNDEDYFGVQKLSQISQRSIYKNRFPVPLSLESIQSRLENRYYRRLEAVKHDIEVMLAIAESYSGKDADLVRKMKRLTDFLSETLDSL</sequence>
<feature type="compositionally biased region" description="Acidic residues" evidence="6">
    <location>
        <begin position="909"/>
        <end position="922"/>
    </location>
</feature>
<dbReference type="PANTHER" id="PTHR16266">
    <property type="entry name" value="WD REPEAT DOMAIN 9"/>
    <property type="match status" value="1"/>
</dbReference>
<dbReference type="InterPro" id="IPR057451">
    <property type="entry name" value="BRWD/PHIP_AD"/>
</dbReference>
<feature type="compositionally biased region" description="Basic and acidic residues" evidence="6">
    <location>
        <begin position="1276"/>
        <end position="1289"/>
    </location>
</feature>
<dbReference type="PROSITE" id="PS50014">
    <property type="entry name" value="BROMODOMAIN_2"/>
    <property type="match status" value="1"/>
</dbReference>
<feature type="compositionally biased region" description="Low complexity" evidence="6">
    <location>
        <begin position="792"/>
        <end position="813"/>
    </location>
</feature>
<proteinExistence type="predicted"/>
<dbReference type="Proteomes" id="UP001141552">
    <property type="component" value="Unassembled WGS sequence"/>
</dbReference>